<dbReference type="InterPro" id="IPR003960">
    <property type="entry name" value="ATPase_AAA_CS"/>
</dbReference>
<dbReference type="Gene3D" id="1.10.8.60">
    <property type="match status" value="1"/>
</dbReference>
<feature type="domain" description="PHD-type" evidence="10">
    <location>
        <begin position="528"/>
        <end position="640"/>
    </location>
</feature>
<dbReference type="InterPro" id="IPR045199">
    <property type="entry name" value="ATAD2-like"/>
</dbReference>
<comment type="caution">
    <text evidence="12">The sequence shown here is derived from an EMBL/GenBank/DDBJ whole genome shotgun (WGS) entry which is preliminary data.</text>
</comment>
<dbReference type="FunFam" id="3.40.50.300:FF:000061">
    <property type="entry name" value="ATPase family, AAA domain-containing 2"/>
    <property type="match status" value="1"/>
</dbReference>
<dbReference type="Gene3D" id="3.40.50.300">
    <property type="entry name" value="P-loop containing nucleotide triphosphate hydrolases"/>
    <property type="match status" value="1"/>
</dbReference>
<proteinExistence type="inferred from homology"/>
<feature type="region of interest" description="Disordered" evidence="9">
    <location>
        <begin position="1733"/>
        <end position="1773"/>
    </location>
</feature>
<dbReference type="InterPro" id="IPR003593">
    <property type="entry name" value="AAA+_ATPase"/>
</dbReference>
<dbReference type="FunFam" id="3.30.40.10:FF:000739">
    <property type="entry name" value="P-loop containing nucleoside triphosphate hydrolases superfamily protein"/>
    <property type="match status" value="1"/>
</dbReference>
<feature type="region of interest" description="Disordered" evidence="9">
    <location>
        <begin position="399"/>
        <end position="455"/>
    </location>
</feature>
<feature type="compositionally biased region" description="Acidic residues" evidence="9">
    <location>
        <begin position="202"/>
        <end position="215"/>
    </location>
</feature>
<feature type="compositionally biased region" description="Basic and acidic residues" evidence="9">
    <location>
        <begin position="220"/>
        <end position="229"/>
    </location>
</feature>
<dbReference type="ExpressionAtlas" id="A0A384LN22">
    <property type="expression patterns" value="baseline and differential"/>
</dbReference>
<dbReference type="SMART" id="SM00382">
    <property type="entry name" value="AAA"/>
    <property type="match status" value="1"/>
</dbReference>
<feature type="region of interest" description="Disordered" evidence="9">
    <location>
        <begin position="502"/>
        <end position="526"/>
    </location>
</feature>
<name>A0A384LN22_ARATH</name>
<dbReference type="PANTHER" id="PTHR23069">
    <property type="entry name" value="AAA DOMAIN-CONTAINING"/>
    <property type="match status" value="1"/>
</dbReference>
<dbReference type="PROSITE" id="PS00674">
    <property type="entry name" value="AAA"/>
    <property type="match status" value="1"/>
</dbReference>
<feature type="region of interest" description="Disordered" evidence="9">
    <location>
        <begin position="1"/>
        <end position="294"/>
    </location>
</feature>
<organism evidence="12 13">
    <name type="scientific">Arabidopsis thaliana</name>
    <name type="common">Mouse-ear cress</name>
    <dbReference type="NCBI Taxonomy" id="3702"/>
    <lineage>
        <taxon>Eukaryota</taxon>
        <taxon>Viridiplantae</taxon>
        <taxon>Streptophyta</taxon>
        <taxon>Embryophyta</taxon>
        <taxon>Tracheophyta</taxon>
        <taxon>Spermatophyta</taxon>
        <taxon>Magnoliopsida</taxon>
        <taxon>eudicotyledons</taxon>
        <taxon>Gunneridae</taxon>
        <taxon>Pentapetalae</taxon>
        <taxon>rosids</taxon>
        <taxon>malvids</taxon>
        <taxon>Brassicales</taxon>
        <taxon>Brassicaceae</taxon>
        <taxon>Camelineae</taxon>
        <taxon>Arabidopsis</taxon>
    </lineage>
</organism>
<dbReference type="Proteomes" id="UP000078284">
    <property type="component" value="Chromosome 3"/>
</dbReference>
<evidence type="ECO:0000313" key="13">
    <source>
        <dbReference type="Proteomes" id="UP000078284"/>
    </source>
</evidence>
<dbReference type="Gene3D" id="3.30.40.10">
    <property type="entry name" value="Zinc/RING finger domain, C3HC4 (zinc finger)"/>
    <property type="match status" value="1"/>
</dbReference>
<dbReference type="FunFam" id="1.10.8.60:FF:000084">
    <property type="entry name" value="p-loop containing nucleoside triphosphate hydrolase superfamily protein"/>
    <property type="match status" value="1"/>
</dbReference>
<keyword evidence="7" id="KW-0103">Bromodomain</keyword>
<evidence type="ECO:0000256" key="6">
    <source>
        <dbReference type="ARBA" id="ARBA00022840"/>
    </source>
</evidence>
<comment type="similarity">
    <text evidence="1">Belongs to the AAA ATPase family.</text>
</comment>
<dbReference type="KEGG" id="ath:AT3G15120"/>
<feature type="compositionally biased region" description="Basic and acidic residues" evidence="9">
    <location>
        <begin position="438"/>
        <end position="451"/>
    </location>
</feature>
<evidence type="ECO:0000256" key="7">
    <source>
        <dbReference type="ARBA" id="ARBA00023117"/>
    </source>
</evidence>
<keyword evidence="4" id="KW-0863">Zinc-finger</keyword>
<dbReference type="PROSITE" id="PS51805">
    <property type="entry name" value="EPHD"/>
    <property type="match status" value="1"/>
</dbReference>
<dbReference type="Araport" id="AT3G15120"/>
<feature type="compositionally biased region" description="Basic and acidic residues" evidence="9">
    <location>
        <begin position="169"/>
        <end position="199"/>
    </location>
</feature>
<dbReference type="PANTHER" id="PTHR23069:SF7">
    <property type="entry name" value="P-LOOP CONTAINING NUCLEOSIDE TRIPHOSPHATE HYDROLASES SUPERFAMILY PROTEIN"/>
    <property type="match status" value="1"/>
</dbReference>
<reference evidence="13" key="1">
    <citation type="journal article" date="2016" name="Proc. Natl. Acad. Sci. U.S.A.">
        <title>Chromosome-level assembly of Arabidopsis thaliana Ler reveals the extent of translocation and inversion polymorphisms.</title>
        <authorList>
            <person name="Zapata L."/>
            <person name="Ding J."/>
            <person name="Willing E.M."/>
            <person name="Hartwig B."/>
            <person name="Bezdan D."/>
            <person name="Jiao W.B."/>
            <person name="Patel V."/>
            <person name="Velikkakam James G."/>
            <person name="Koornneef M."/>
            <person name="Ossowski S."/>
            <person name="Schneeberger K."/>
        </authorList>
    </citation>
    <scope>NUCLEOTIDE SEQUENCE [LARGE SCALE GENOMIC DNA]</scope>
    <source>
        <strain evidence="13">cv. Landsberg erecta</strain>
    </source>
</reference>
<dbReference type="RefSeq" id="NP_001327597.1">
    <property type="nucleotide sequence ID" value="NM_001338149.1"/>
</dbReference>
<evidence type="ECO:0000259" key="10">
    <source>
        <dbReference type="PROSITE" id="PS51805"/>
    </source>
</evidence>
<evidence type="ECO:0000313" key="12">
    <source>
        <dbReference type="EMBL" id="OAP01467.1"/>
    </source>
</evidence>
<keyword evidence="8" id="KW-0175">Coiled coil</keyword>
<dbReference type="GO" id="GO:0005524">
    <property type="term" value="F:ATP binding"/>
    <property type="evidence" value="ECO:0007669"/>
    <property type="project" value="UniProtKB-KW"/>
</dbReference>
<keyword evidence="2" id="KW-0479">Metal-binding</keyword>
<feature type="compositionally biased region" description="Polar residues" evidence="9">
    <location>
        <begin position="1574"/>
        <end position="1606"/>
    </location>
</feature>
<dbReference type="Pfam" id="PF00004">
    <property type="entry name" value="AAA"/>
    <property type="match status" value="1"/>
</dbReference>
<dbReference type="InterPro" id="IPR027417">
    <property type="entry name" value="P-loop_NTPase"/>
</dbReference>
<dbReference type="Pfam" id="PF17862">
    <property type="entry name" value="AAA_lid_3"/>
    <property type="match status" value="1"/>
</dbReference>
<dbReference type="GO" id="GO:0008270">
    <property type="term" value="F:zinc ion binding"/>
    <property type="evidence" value="ECO:0007669"/>
    <property type="project" value="UniProtKB-KW"/>
</dbReference>
<evidence type="ECO:0000256" key="3">
    <source>
        <dbReference type="ARBA" id="ARBA00022741"/>
    </source>
</evidence>
<evidence type="ECO:0000256" key="4">
    <source>
        <dbReference type="ARBA" id="ARBA00022771"/>
    </source>
</evidence>
<keyword evidence="6" id="KW-0067">ATP-binding</keyword>
<feature type="compositionally biased region" description="Basic and acidic residues" evidence="9">
    <location>
        <begin position="29"/>
        <end position="43"/>
    </location>
</feature>
<feature type="region of interest" description="Disordered" evidence="9">
    <location>
        <begin position="1574"/>
        <end position="1616"/>
    </location>
</feature>
<dbReference type="InterPro" id="IPR034732">
    <property type="entry name" value="EPHD"/>
</dbReference>
<feature type="compositionally biased region" description="Polar residues" evidence="9">
    <location>
        <begin position="274"/>
        <end position="286"/>
    </location>
</feature>
<feature type="compositionally biased region" description="Basic and acidic residues" evidence="9">
    <location>
        <begin position="1607"/>
        <end position="1616"/>
    </location>
</feature>
<evidence type="ECO:0000256" key="8">
    <source>
        <dbReference type="SAM" id="Coils"/>
    </source>
</evidence>
<dbReference type="GO" id="GO:0005634">
    <property type="term" value="C:nucleus"/>
    <property type="evidence" value="ECO:0007669"/>
    <property type="project" value="UniProtKB-ARBA"/>
</dbReference>
<dbReference type="InterPro" id="IPR003959">
    <property type="entry name" value="ATPase_AAA_core"/>
</dbReference>
<gene>
    <name evidence="11" type="ordered locus">At3g15120</name>
    <name evidence="12" type="ordered locus">AXX17_At3g15780</name>
</gene>
<feature type="compositionally biased region" description="Basic residues" evidence="9">
    <location>
        <begin position="123"/>
        <end position="136"/>
    </location>
</feature>
<feature type="compositionally biased region" description="Basic residues" evidence="9">
    <location>
        <begin position="106"/>
        <end position="115"/>
    </location>
</feature>
<evidence type="ECO:0000313" key="11">
    <source>
        <dbReference type="Araport" id="AT3G15120"/>
    </source>
</evidence>
<dbReference type="EMBL" id="LUHQ01000003">
    <property type="protein sequence ID" value="OAP01467.1"/>
    <property type="molecule type" value="Genomic_DNA"/>
</dbReference>
<feature type="compositionally biased region" description="Acidic residues" evidence="9">
    <location>
        <begin position="251"/>
        <end position="272"/>
    </location>
</feature>
<dbReference type="InterPro" id="IPR013083">
    <property type="entry name" value="Znf_RING/FYVE/PHD"/>
</dbReference>
<feature type="compositionally biased region" description="Polar residues" evidence="9">
    <location>
        <begin position="1737"/>
        <end position="1749"/>
    </location>
</feature>
<dbReference type="SUPFAM" id="SSF52540">
    <property type="entry name" value="P-loop containing nucleoside triphosphate hydrolases"/>
    <property type="match status" value="1"/>
</dbReference>
<dbReference type="GO" id="GO:0016887">
    <property type="term" value="F:ATP hydrolysis activity"/>
    <property type="evidence" value="ECO:0007669"/>
    <property type="project" value="InterPro"/>
</dbReference>
<evidence type="ECO:0000256" key="1">
    <source>
        <dbReference type="ARBA" id="ARBA00006914"/>
    </source>
</evidence>
<keyword evidence="5" id="KW-0862">Zinc</keyword>
<dbReference type="Pfam" id="PF13771">
    <property type="entry name" value="zf-HC5HC2H"/>
    <property type="match status" value="1"/>
</dbReference>
<accession>A0A384LN22</accession>
<sequence>MKSSHEVTKNHSGSPSGKKSKKLAAICEEEYKKNHGESQDRDGGSGLACADSELRRSSRVRKIPSILDASPPPPKKRQRFNKSSSSIEKGKRNEDGDSDAPDGWKSRLRSRRKKNVGFQASGRQRRVVKGKRKLVFRNRACELSEKAEASDREEEKGALKGGKLNKAKKPVDVKESESSEDGGKESDTSNSEDVQKESDTSNSEDESASESEESMQADSAAREKYQEKKATKRSVFLESENEAEVDRTETESEDGTDSTDNEIDDSDEEGESETQCSAEKTGSETEANVEEMRADTNVTMEAVQNESRNQMEELENEIEMGVEDEKKEMSVIVSESGNGTGIREDENKEMDVIVSESGNGTGILEGENKKMEVMVSGSGNGTGIREDDSDFAAKVKNREGDTLHPELLGEASTEINESLKQNDDIGEQGVSRTPSNNKTKEHNEFLDRGGESVEMPDELPIQNETCKKAVDSVSTSSDRLGKPLFKQTRRCGLCGVGTDGKLPKKLMQDNGDSDVEAPSGSSSSEEQKYDILDGFGDDPGWLGRLLGPINDRYGISGTWVHQNCAVWSPEVYFAGVGCLKNIRAALFRGRSLKCTRCDRPGATTGCRVDRCPRTYHLPCARANGCIFDHRKFLIACTDHRHHFQPHGRQCQVRMTKMKTKRMRLEMKKHSNDAWRKDVEAEEKWFEKCGEDEEFLKRESKRLHRDLLRVAPEYIGGSDSESGKAFEGWDSVAGLEGVTQCMKEVVLIPLLYPEFFDNLGLTPPRGILLHGHPGTGKTLVVRALIGSLARGNRRIAYFARKGADCLGKYVGDAERQLRLLFQVAEKCQPSIIFFDEIDGLAPKRSRQQDQTHSSVVSTLLALLDGLKSRGSVVVIGATNYPDAIDPALRRPGRFDREIYFPLPSVDDRAAIISLHTRKWPKPVSGYLLKWIAKETAGFAGADIQALCTQAAMIALNRSFPLQESLAAAELGVSSSNRAALPSFSVEERDWLEALSRSPPPCSRRGAGIAASDIFSSPLPTYLVPSLLPPLCSLLVALHLDERIFLPPLLSKAAVDVQNVIRSALSDKKITEGCWWSHVDTLLHEVDVVKDIVQRLSCTGILDGGCDLVGSVASIPGTGDCSLGSAKFMVPRVCRHPGVLGNASVESTSKSGFQLLIAGGPKSGQRHLASCVLHCFIGNAEMLKIDTATISQEGNGDLVLGVTHLLIKCASKKSCVVFMPRVDLWAVKTETPLNEEVECDDDSVQENCSEMGEEKALQNGVRVSHAWNTFFEQVETLRVSTKMMILATSGMPYKLLPPKIQQFFKTDLSKECQPTMSEAVPQFNVQVVESSDQDIAIDLSATELLRRAIQVFLHLVHQGSHTHCGLKKKYKGEDLDQGCRDAAPQNNTDHRAGEEAVVKSKRLDDGSLKVPPLPININVKPKSSLQLAVSTFGYQILQYPQFAELCWVTSKLKEGPSADVSGPWRGWPFNSCITRPCNSSEQTITSSDSNNVKGKDSTGIVRGLTAVGLSAYRGTYISLREVSFEVRKVLELLVGRISVKINAGKDRCRYIRILSQVAYLEDLVNSWVYAMRSFESTTQTESTNPLPCSVVNPSVRNEPTEQGTSDQLKGSEEDLKEDTQNMNCPDPIASSNLTDNHQPVVEIANGHNGTNHESFLEDTGHLTTHSTDGLTLVKENVDVISDTEMMIEDSGVNPFRQAVLLDLNSPAADHEQNETPHGSCEVETTGTVISLQEKADSLDNPNGSGDSNSISLEDPHKSADSNNGKAWDGVHGLESANNMPEPVEQVETTGRTNPQDDPSLVCLYRCCSQCVSILQDSMHKLVTRELRLGRSSITTEGIHDAVSSLSVELISAVRKFISVKNNGTMQEAKVKDHEECPENEACFCKRLSGNFLASVECCSHSAEMQGSLDEGNTYRRPKTWLEPVFVFKDGILVPVSTEDDRSLHCKYDSFCLGSLIELIATEMKPF</sequence>
<feature type="coiled-coil region" evidence="8">
    <location>
        <begin position="297"/>
        <end position="324"/>
    </location>
</feature>
<protein>
    <recommendedName>
        <fullName evidence="10">PHD-type domain-containing protein</fullName>
    </recommendedName>
</protein>
<keyword evidence="3" id="KW-0547">Nucleotide-binding</keyword>
<evidence type="ECO:0000256" key="5">
    <source>
        <dbReference type="ARBA" id="ARBA00022833"/>
    </source>
</evidence>
<evidence type="ECO:0000256" key="9">
    <source>
        <dbReference type="SAM" id="MobiDB-lite"/>
    </source>
</evidence>
<feature type="compositionally biased region" description="Basic and acidic residues" evidence="9">
    <location>
        <begin position="139"/>
        <end position="158"/>
    </location>
</feature>
<dbReference type="SMR" id="A0A384LN22"/>
<evidence type="ECO:0000256" key="2">
    <source>
        <dbReference type="ARBA" id="ARBA00022723"/>
    </source>
</evidence>
<dbReference type="InterPro" id="IPR041569">
    <property type="entry name" value="AAA_lid_3"/>
</dbReference>
<dbReference type="GeneID" id="820743"/>